<dbReference type="Gene3D" id="3.40.50.300">
    <property type="entry name" value="P-loop containing nucleotide triphosphate hydrolases"/>
    <property type="match status" value="1"/>
</dbReference>
<dbReference type="GO" id="GO:0016301">
    <property type="term" value="F:kinase activity"/>
    <property type="evidence" value="ECO:0007669"/>
    <property type="project" value="UniProtKB-KW"/>
</dbReference>
<dbReference type="PROSITE" id="PS51880">
    <property type="entry name" value="TGS"/>
    <property type="match status" value="1"/>
</dbReference>
<dbReference type="InterPro" id="IPR004095">
    <property type="entry name" value="TGS"/>
</dbReference>
<dbReference type="Gene3D" id="3.30.980.10">
    <property type="entry name" value="Threonyl-trna Synthetase, Chain A, domain 2"/>
    <property type="match status" value="1"/>
</dbReference>
<protein>
    <submittedName>
        <fullName evidence="2">Nucleoside kinase</fullName>
    </submittedName>
</protein>
<accession>A0A926D470</accession>
<dbReference type="InterPro" id="IPR018163">
    <property type="entry name" value="Thr/Ala-tRNA-synth_IIc_edit"/>
</dbReference>
<evidence type="ECO:0000313" key="3">
    <source>
        <dbReference type="Proteomes" id="UP000623172"/>
    </source>
</evidence>
<gene>
    <name evidence="2" type="ORF">H8696_03650</name>
</gene>
<sequence>MNTFQVTILDAKYDFPIGVSLEEVMARVKPEGYAKIVAAKVDGILRELTFMPVEDCRVEPVDLRNEDGLRIYIRGLSFIYVMAVRELYDGSRVEIDHSISGGLYCRVHWKRPLTQRDVAQIETRMHEIVAENMPFERIEYTKEEAVRLFEADGQMDKVRLLKYRPYDHFNVYRCSWMSDYFYGYMVPSTGYLDKFALHYYLPGMVLQHPRRGEPEKKITFFDQRKLADVFWEASRWGEILQCVNTADLNRLVEDGQLRNFIFVNEALHEKKIAEIADQISQRGSSRKLVLIAGPSSSGKTTFAHRLSVQLQVNGMSPVAISLDNYYRNREELPLGPDGKRNFENIDSIDVELFNEHLSRLLQSEEVELPEYDFTTGRRRDHGRILRLGPDQPVVVEGIHGLNPSLTQGIPPEMTFKIYISALTQLNLDDHNRIPTTDTRLVRRLVRDHHFRGFSAQETLDIWAKVRMGEEKNIFPYQEEADAMFNSSLVYEFSVLKPFVMPLLRAVPEEDPNAMEVIRLRKFMNYFLPFTDLEAIPNTSIIREFVGGSCFEE</sequence>
<evidence type="ECO:0000313" key="2">
    <source>
        <dbReference type="EMBL" id="MBC8530936.1"/>
    </source>
</evidence>
<dbReference type="AlphaFoldDB" id="A0A926D470"/>
<dbReference type="InterPro" id="IPR006083">
    <property type="entry name" value="PRK/URK"/>
</dbReference>
<comment type="caution">
    <text evidence="2">The sequence shown here is derived from an EMBL/GenBank/DDBJ whole genome shotgun (WGS) entry which is preliminary data.</text>
</comment>
<dbReference type="SUPFAM" id="SSF55186">
    <property type="entry name" value="ThrRS/AlaRS common domain"/>
    <property type="match status" value="1"/>
</dbReference>
<proteinExistence type="predicted"/>
<dbReference type="CDD" id="cd02028">
    <property type="entry name" value="UMPK_like"/>
    <property type="match status" value="1"/>
</dbReference>
<dbReference type="InterPro" id="IPR003593">
    <property type="entry name" value="AAA+_ATPase"/>
</dbReference>
<reference evidence="2" key="1">
    <citation type="submission" date="2020-08" db="EMBL/GenBank/DDBJ databases">
        <title>Genome public.</title>
        <authorList>
            <person name="Liu C."/>
            <person name="Sun Q."/>
        </authorList>
    </citation>
    <scope>NUCLEOTIDE SEQUENCE</scope>
    <source>
        <strain evidence="2">NSJ-53</strain>
    </source>
</reference>
<dbReference type="GO" id="GO:0005524">
    <property type="term" value="F:ATP binding"/>
    <property type="evidence" value="ECO:0007669"/>
    <property type="project" value="InterPro"/>
</dbReference>
<feature type="domain" description="TGS" evidence="1">
    <location>
        <begin position="1"/>
        <end position="62"/>
    </location>
</feature>
<evidence type="ECO:0000259" key="1">
    <source>
        <dbReference type="PROSITE" id="PS51880"/>
    </source>
</evidence>
<dbReference type="PANTHER" id="PTHR10285">
    <property type="entry name" value="URIDINE KINASE"/>
    <property type="match status" value="1"/>
</dbReference>
<dbReference type="Proteomes" id="UP000623172">
    <property type="component" value="Unassembled WGS sequence"/>
</dbReference>
<dbReference type="EMBL" id="JACRSR010000001">
    <property type="protein sequence ID" value="MBC8530936.1"/>
    <property type="molecule type" value="Genomic_DNA"/>
</dbReference>
<keyword evidence="2" id="KW-0418">Kinase</keyword>
<dbReference type="PRINTS" id="PR00988">
    <property type="entry name" value="URIDINKINASE"/>
</dbReference>
<dbReference type="SUPFAM" id="SSF52540">
    <property type="entry name" value="P-loop containing nucleoside triphosphate hydrolases"/>
    <property type="match status" value="1"/>
</dbReference>
<name>A0A926D470_9FIRM</name>
<keyword evidence="2" id="KW-0808">Transferase</keyword>
<keyword evidence="3" id="KW-1185">Reference proteome</keyword>
<organism evidence="2 3">
    <name type="scientific">Gehongia tenuis</name>
    <dbReference type="NCBI Taxonomy" id="2763655"/>
    <lineage>
        <taxon>Bacteria</taxon>
        <taxon>Bacillati</taxon>
        <taxon>Bacillota</taxon>
        <taxon>Clostridia</taxon>
        <taxon>Christensenellales</taxon>
        <taxon>Christensenellaceae</taxon>
        <taxon>Gehongia</taxon>
    </lineage>
</organism>
<dbReference type="Pfam" id="PF00485">
    <property type="entry name" value="PRK"/>
    <property type="match status" value="1"/>
</dbReference>
<dbReference type="InterPro" id="IPR027417">
    <property type="entry name" value="P-loop_NTPase"/>
</dbReference>
<dbReference type="RefSeq" id="WP_249315006.1">
    <property type="nucleotide sequence ID" value="NZ_JACRSR010000001.1"/>
</dbReference>
<dbReference type="SMART" id="SM00382">
    <property type="entry name" value="AAA"/>
    <property type="match status" value="1"/>
</dbReference>